<dbReference type="AlphaFoldDB" id="A0AAP0S1R2"/>
<feature type="chain" id="PRO_5042986636" evidence="1">
    <location>
        <begin position="25"/>
        <end position="86"/>
    </location>
</feature>
<gene>
    <name evidence="2" type="ORF">L1049_017751</name>
</gene>
<evidence type="ECO:0000313" key="2">
    <source>
        <dbReference type="EMBL" id="KAK9289275.1"/>
    </source>
</evidence>
<evidence type="ECO:0000313" key="3">
    <source>
        <dbReference type="Proteomes" id="UP001415857"/>
    </source>
</evidence>
<keyword evidence="3" id="KW-1185">Reference proteome</keyword>
<organism evidence="2 3">
    <name type="scientific">Liquidambar formosana</name>
    <name type="common">Formosan gum</name>
    <dbReference type="NCBI Taxonomy" id="63359"/>
    <lineage>
        <taxon>Eukaryota</taxon>
        <taxon>Viridiplantae</taxon>
        <taxon>Streptophyta</taxon>
        <taxon>Embryophyta</taxon>
        <taxon>Tracheophyta</taxon>
        <taxon>Spermatophyta</taxon>
        <taxon>Magnoliopsida</taxon>
        <taxon>eudicotyledons</taxon>
        <taxon>Gunneridae</taxon>
        <taxon>Pentapetalae</taxon>
        <taxon>Saxifragales</taxon>
        <taxon>Altingiaceae</taxon>
        <taxon>Liquidambar</taxon>
    </lineage>
</organism>
<dbReference type="EMBL" id="JBBPBK010000003">
    <property type="protein sequence ID" value="KAK9289275.1"/>
    <property type="molecule type" value="Genomic_DNA"/>
</dbReference>
<dbReference type="Proteomes" id="UP001415857">
    <property type="component" value="Unassembled WGS sequence"/>
</dbReference>
<accession>A0AAP0S1R2</accession>
<protein>
    <submittedName>
        <fullName evidence="2">Uncharacterized protein</fullName>
    </submittedName>
</protein>
<proteinExistence type="predicted"/>
<sequence length="86" mass="9528">MGLGFSKWGSTLVSELLILSFDWAAEKFQEVPPLPDHDVRTHPIGDIGVEDASLYVTAMGLQESTFRMGPLVESRISFIRPPLGIR</sequence>
<reference evidence="2 3" key="1">
    <citation type="journal article" date="2024" name="Plant J.">
        <title>Genome sequences and population genomics reveal climatic adaptation and genomic divergence between two closely related sweetgum species.</title>
        <authorList>
            <person name="Xu W.Q."/>
            <person name="Ren C.Q."/>
            <person name="Zhang X.Y."/>
            <person name="Comes H.P."/>
            <person name="Liu X.H."/>
            <person name="Li Y.G."/>
            <person name="Kettle C.J."/>
            <person name="Jalonen R."/>
            <person name="Gaisberger H."/>
            <person name="Ma Y.Z."/>
            <person name="Qiu Y.X."/>
        </authorList>
    </citation>
    <scope>NUCLEOTIDE SEQUENCE [LARGE SCALE GENOMIC DNA]</scope>
    <source>
        <strain evidence="2">Hangzhou</strain>
    </source>
</reference>
<keyword evidence="1" id="KW-0732">Signal</keyword>
<evidence type="ECO:0000256" key="1">
    <source>
        <dbReference type="SAM" id="SignalP"/>
    </source>
</evidence>
<feature type="signal peptide" evidence="1">
    <location>
        <begin position="1"/>
        <end position="24"/>
    </location>
</feature>
<comment type="caution">
    <text evidence="2">The sequence shown here is derived from an EMBL/GenBank/DDBJ whole genome shotgun (WGS) entry which is preliminary data.</text>
</comment>
<name>A0AAP0S1R2_LIQFO</name>